<feature type="signal peptide" evidence="1">
    <location>
        <begin position="1"/>
        <end position="18"/>
    </location>
</feature>
<dbReference type="Proteomes" id="UP001595722">
    <property type="component" value="Unassembled WGS sequence"/>
</dbReference>
<dbReference type="RefSeq" id="WP_376866648.1">
    <property type="nucleotide sequence ID" value="NZ_JBHRYB010000011.1"/>
</dbReference>
<dbReference type="EMBL" id="JBHRYB010000011">
    <property type="protein sequence ID" value="MFC3680633.1"/>
    <property type="molecule type" value="Genomic_DNA"/>
</dbReference>
<organism evidence="2 3">
    <name type="scientific">Bacterioplanoides pacificum</name>
    <dbReference type="NCBI Taxonomy" id="1171596"/>
    <lineage>
        <taxon>Bacteria</taxon>
        <taxon>Pseudomonadati</taxon>
        <taxon>Pseudomonadota</taxon>
        <taxon>Gammaproteobacteria</taxon>
        <taxon>Oceanospirillales</taxon>
        <taxon>Oceanospirillaceae</taxon>
        <taxon>Bacterioplanoides</taxon>
    </lineage>
</organism>
<keyword evidence="3" id="KW-1185">Reference proteome</keyword>
<comment type="caution">
    <text evidence="2">The sequence shown here is derived from an EMBL/GenBank/DDBJ whole genome shotgun (WGS) entry which is preliminary data.</text>
</comment>
<evidence type="ECO:0000313" key="3">
    <source>
        <dbReference type="Proteomes" id="UP001595722"/>
    </source>
</evidence>
<sequence>MARLTIFFTVFLSFMAFASAPKTTSESFTQLVEQSQLDEISKRLQTPTLTLADVANPISYINSQAHDFVQFEPPFLVMCKSSLYRPCSGGLEVYNTQTEKRIAKLPYTLSDNPAFIAGKWYVRSVNREKLEVYNYQTGELVKTFKTRSRSVWRQDNSMFIFKGRSSNSWQQISLKTLNVLSSGKRYDDGHKRFANKKNKVTVHNIKNWQQLPETLKLDKGIEAWAKPGSFELRAKGKPTIKLHDDSQKRFLKIDQQNIWLSAREEGIWRINTKNLLQQAKQYWVQLETQAENEKALRQAVKSSQVTPKTINAWQQFSARFPNYLSTQTLHKRAQHHLTENPINPKITLKTSVDDYVQGKRYLPEATNSYYATEDQSYTVNGEYVNKLTSKRKQASNGGYNISIKGYDRIFALTNTAATPYLVRYQSAWRGAEKKIEKEEYCARKGFLFCADWHHRYVAKPYYNDRQYQKVFLIAPGGRVKHRYLLGEEKPKKIYDYIAEVKPISQEIFKQIQSLYQPSAYGDVKASLALIKSLSQKSEITMFVPTLQQRAKAIQREVAKRFDKKHRAAAVLEITSSKNFDPDFENTVQVLITTDAGSFKAQLATPAGKKWLAVDKRVSGWQALGYCLLCEWQSQPTTIKVPKGTSKKDLQKQLRIIKAKALTP</sequence>
<gene>
    <name evidence="2" type="ORF">ACFOMG_11055</name>
</gene>
<keyword evidence="1" id="KW-0732">Signal</keyword>
<name>A0ABV7VUF2_9GAMM</name>
<evidence type="ECO:0000313" key="2">
    <source>
        <dbReference type="EMBL" id="MFC3680633.1"/>
    </source>
</evidence>
<accession>A0ABV7VUF2</accession>
<reference evidence="3" key="1">
    <citation type="journal article" date="2019" name="Int. J. Syst. Evol. Microbiol.">
        <title>The Global Catalogue of Microorganisms (GCM) 10K type strain sequencing project: providing services to taxonomists for standard genome sequencing and annotation.</title>
        <authorList>
            <consortium name="The Broad Institute Genomics Platform"/>
            <consortium name="The Broad Institute Genome Sequencing Center for Infectious Disease"/>
            <person name="Wu L."/>
            <person name="Ma J."/>
        </authorList>
    </citation>
    <scope>NUCLEOTIDE SEQUENCE [LARGE SCALE GENOMIC DNA]</scope>
    <source>
        <strain evidence="3">KCTC 42424</strain>
    </source>
</reference>
<feature type="chain" id="PRO_5047539001" evidence="1">
    <location>
        <begin position="19"/>
        <end position="663"/>
    </location>
</feature>
<evidence type="ECO:0000256" key="1">
    <source>
        <dbReference type="SAM" id="SignalP"/>
    </source>
</evidence>
<protein>
    <submittedName>
        <fullName evidence="2">Uncharacterized protein</fullName>
    </submittedName>
</protein>
<proteinExistence type="predicted"/>